<evidence type="ECO:0000313" key="2">
    <source>
        <dbReference type="Proteomes" id="UP000182652"/>
    </source>
</evidence>
<dbReference type="STRING" id="156980.SAMN04489745_0323"/>
<protein>
    <submittedName>
        <fullName evidence="1">Uncharacterized protein</fullName>
    </submittedName>
</protein>
<dbReference type="OrthoDB" id="5190586at2"/>
<proteinExistence type="predicted"/>
<organism evidence="1 2">
    <name type="scientific">Arthrobacter woluwensis</name>
    <dbReference type="NCBI Taxonomy" id="156980"/>
    <lineage>
        <taxon>Bacteria</taxon>
        <taxon>Bacillati</taxon>
        <taxon>Actinomycetota</taxon>
        <taxon>Actinomycetes</taxon>
        <taxon>Micrococcales</taxon>
        <taxon>Micrococcaceae</taxon>
        <taxon>Arthrobacter</taxon>
    </lineage>
</organism>
<dbReference type="EMBL" id="FNSN01000003">
    <property type="protein sequence ID" value="SEB48429.1"/>
    <property type="molecule type" value="Genomic_DNA"/>
</dbReference>
<evidence type="ECO:0000313" key="1">
    <source>
        <dbReference type="EMBL" id="SEB48429.1"/>
    </source>
</evidence>
<gene>
    <name evidence="1" type="ORF">SAMN04489745_0323</name>
</gene>
<dbReference type="Proteomes" id="UP000182652">
    <property type="component" value="Unassembled WGS sequence"/>
</dbReference>
<accession>A0A1H4JQ48</accession>
<keyword evidence="2" id="KW-1185">Reference proteome</keyword>
<dbReference type="RefSeq" id="WP_066213165.1">
    <property type="nucleotide sequence ID" value="NZ_FNSN01000003.1"/>
</dbReference>
<name>A0A1H4JQ48_9MICC</name>
<sequence length="125" mass="14312">MGSFTQRLNVICSTGNIPAFVSYDGREYRVCQIPSRWYTRKARWAEDSRAGCGHSGDLVDYEIWRVQLVRDLNGQELTLDLAHYTEPDQWRLIKVHDAPLLDREDSADAGERSGTVLYADFTQTV</sequence>
<dbReference type="AlphaFoldDB" id="A0A1H4JQ48"/>
<reference evidence="1 2" key="1">
    <citation type="submission" date="2016-10" db="EMBL/GenBank/DDBJ databases">
        <authorList>
            <person name="de Groot N.N."/>
        </authorList>
    </citation>
    <scope>NUCLEOTIDE SEQUENCE [LARGE SCALE GENOMIC DNA]</scope>
    <source>
        <strain evidence="1 2">DSM 10495</strain>
    </source>
</reference>